<dbReference type="InterPro" id="IPR011322">
    <property type="entry name" value="N-reg_PII-like_a/b"/>
</dbReference>
<dbReference type="Pfam" id="PF09413">
    <property type="entry name" value="DUF2007"/>
    <property type="match status" value="1"/>
</dbReference>
<organism evidence="2 3">
    <name type="scientific">Phaeocystidibacter marisrubri</name>
    <dbReference type="NCBI Taxonomy" id="1577780"/>
    <lineage>
        <taxon>Bacteria</taxon>
        <taxon>Pseudomonadati</taxon>
        <taxon>Bacteroidota</taxon>
        <taxon>Flavobacteriia</taxon>
        <taxon>Flavobacteriales</taxon>
        <taxon>Phaeocystidibacteraceae</taxon>
        <taxon>Phaeocystidibacter</taxon>
    </lineage>
</organism>
<reference evidence="2 3" key="1">
    <citation type="submission" date="2019-10" db="EMBL/GenBank/DDBJ databases">
        <title>Genome sequence of Phaeocystidibacter marisrubri JCM30614 (type strain).</title>
        <authorList>
            <person name="Bowman J.P."/>
        </authorList>
    </citation>
    <scope>NUCLEOTIDE SEQUENCE [LARGE SCALE GENOMIC DNA]</scope>
    <source>
        <strain evidence="2 3">JCM 30614</strain>
    </source>
</reference>
<dbReference type="InterPro" id="IPR018551">
    <property type="entry name" value="DUF2007"/>
</dbReference>
<evidence type="ECO:0000259" key="1">
    <source>
        <dbReference type="Pfam" id="PF09413"/>
    </source>
</evidence>
<protein>
    <submittedName>
        <fullName evidence="2">DUF2007 domain-containing protein</fullName>
    </submittedName>
</protein>
<dbReference type="EMBL" id="WBVQ01000002">
    <property type="protein sequence ID" value="KAB2815891.1"/>
    <property type="molecule type" value="Genomic_DNA"/>
</dbReference>
<keyword evidence="3" id="KW-1185">Reference proteome</keyword>
<dbReference type="AlphaFoldDB" id="A0A6L3ZDI0"/>
<sequence>MYPLEKQVTIAEYSSWSSAQIARGKLESEGIPCVLLNTAMNSLYGGSFTTIVIRVPEEAAPHAMAILADIDLGDGPMYL</sequence>
<dbReference type="Gene3D" id="3.30.70.790">
    <property type="entry name" value="UreE, C-terminal domain"/>
    <property type="match status" value="1"/>
</dbReference>
<dbReference type="OrthoDB" id="8480302at2"/>
<evidence type="ECO:0000313" key="3">
    <source>
        <dbReference type="Proteomes" id="UP000484164"/>
    </source>
</evidence>
<comment type="caution">
    <text evidence="2">The sequence shown here is derived from an EMBL/GenBank/DDBJ whole genome shotgun (WGS) entry which is preliminary data.</text>
</comment>
<name>A0A6L3ZDI0_9FLAO</name>
<dbReference type="Proteomes" id="UP000484164">
    <property type="component" value="Unassembled WGS sequence"/>
</dbReference>
<dbReference type="SUPFAM" id="SSF54913">
    <property type="entry name" value="GlnB-like"/>
    <property type="match status" value="1"/>
</dbReference>
<proteinExistence type="predicted"/>
<accession>A0A6L3ZDI0</accession>
<feature type="domain" description="DUF2007" evidence="1">
    <location>
        <begin position="17"/>
        <end position="70"/>
    </location>
</feature>
<gene>
    <name evidence="2" type="ORF">F8C82_09335</name>
</gene>
<evidence type="ECO:0000313" key="2">
    <source>
        <dbReference type="EMBL" id="KAB2815891.1"/>
    </source>
</evidence>